<sequence length="44" mass="4850">PFSRPEPQIWACVAERGLSSQSERVAISCQCSPGILEFSDLARQ</sequence>
<keyword evidence="2" id="KW-1185">Reference proteome</keyword>
<dbReference type="EMBL" id="LXQA011125033">
    <property type="protein sequence ID" value="MCI85838.1"/>
    <property type="molecule type" value="Genomic_DNA"/>
</dbReference>
<dbReference type="Proteomes" id="UP000265520">
    <property type="component" value="Unassembled WGS sequence"/>
</dbReference>
<name>A0A392VBX9_9FABA</name>
<accession>A0A392VBX9</accession>
<comment type="caution">
    <text evidence="1">The sequence shown here is derived from an EMBL/GenBank/DDBJ whole genome shotgun (WGS) entry which is preliminary data.</text>
</comment>
<organism evidence="1 2">
    <name type="scientific">Trifolium medium</name>
    <dbReference type="NCBI Taxonomy" id="97028"/>
    <lineage>
        <taxon>Eukaryota</taxon>
        <taxon>Viridiplantae</taxon>
        <taxon>Streptophyta</taxon>
        <taxon>Embryophyta</taxon>
        <taxon>Tracheophyta</taxon>
        <taxon>Spermatophyta</taxon>
        <taxon>Magnoliopsida</taxon>
        <taxon>eudicotyledons</taxon>
        <taxon>Gunneridae</taxon>
        <taxon>Pentapetalae</taxon>
        <taxon>rosids</taxon>
        <taxon>fabids</taxon>
        <taxon>Fabales</taxon>
        <taxon>Fabaceae</taxon>
        <taxon>Papilionoideae</taxon>
        <taxon>50 kb inversion clade</taxon>
        <taxon>NPAAA clade</taxon>
        <taxon>Hologalegina</taxon>
        <taxon>IRL clade</taxon>
        <taxon>Trifolieae</taxon>
        <taxon>Trifolium</taxon>
    </lineage>
</organism>
<protein>
    <submittedName>
        <fullName evidence="1">Uncharacterized protein</fullName>
    </submittedName>
</protein>
<evidence type="ECO:0000313" key="2">
    <source>
        <dbReference type="Proteomes" id="UP000265520"/>
    </source>
</evidence>
<evidence type="ECO:0000313" key="1">
    <source>
        <dbReference type="EMBL" id="MCI85838.1"/>
    </source>
</evidence>
<feature type="non-terminal residue" evidence="1">
    <location>
        <position position="1"/>
    </location>
</feature>
<dbReference type="AlphaFoldDB" id="A0A392VBX9"/>
<reference evidence="1 2" key="1">
    <citation type="journal article" date="2018" name="Front. Plant Sci.">
        <title>Red Clover (Trifolium pratense) and Zigzag Clover (T. medium) - A Picture of Genomic Similarities and Differences.</title>
        <authorList>
            <person name="Dluhosova J."/>
            <person name="Istvanek J."/>
            <person name="Nedelnik J."/>
            <person name="Repkova J."/>
        </authorList>
    </citation>
    <scope>NUCLEOTIDE SEQUENCE [LARGE SCALE GENOMIC DNA]</scope>
    <source>
        <strain evidence="2">cv. 10/8</strain>
        <tissue evidence="1">Leaf</tissue>
    </source>
</reference>
<proteinExistence type="predicted"/>